<dbReference type="EMBL" id="KX585416">
    <property type="protein sequence ID" value="ARO70309.1"/>
    <property type="molecule type" value="mRNA"/>
</dbReference>
<sequence length="135" mass="15774">MLFCFCLQKIMKGIIFLSCLLAVVVSGKYTDKYDNFNYKEVIENDKLLTAYMNCFLDKGPCTPEGKEARGHFEDALQNGCEECTEKQKEGIEYCIRYLIEKKPEHWKSLCDKFDPTGKYKKQYEEEAQKRGIKIP</sequence>
<dbReference type="PANTHER" id="PTHR11257:SF12">
    <property type="entry name" value="EJACULATORY BULB-SPECIFIC PROTEIN 3-RELATED"/>
    <property type="match status" value="1"/>
</dbReference>
<dbReference type="InterPro" id="IPR005055">
    <property type="entry name" value="A10/PebIII"/>
</dbReference>
<keyword evidence="1" id="KW-0732">Signal</keyword>
<evidence type="ECO:0000313" key="2">
    <source>
        <dbReference type="EMBL" id="ARO70309.1"/>
    </source>
</evidence>
<reference evidence="2" key="2">
    <citation type="journal article" date="2017" name="Front. Physiol.">
        <title>Identification and Expression Profiling of Chemosensory Genes in Dendrolimus punctatus Walker.</title>
        <authorList>
            <person name="Zhang S.F."/>
            <person name="Liu H.H."/>
            <person name="Kong X.B."/>
            <person name="Wang H.B."/>
            <person name="Liu F."/>
            <person name="Zhang Z."/>
        </authorList>
    </citation>
    <scope>NUCLEOTIDE SEQUENCE</scope>
</reference>
<dbReference type="Pfam" id="PF03392">
    <property type="entry name" value="OS-D"/>
    <property type="match status" value="1"/>
</dbReference>
<dbReference type="AlphaFoldDB" id="A0A2K8GL03"/>
<accession>A0A2K8GL03</accession>
<dbReference type="PANTHER" id="PTHR11257">
    <property type="entry name" value="CHEMOSENSORY PROTEIN-RELATED"/>
    <property type="match status" value="1"/>
</dbReference>
<feature type="chain" id="PRO_5014797667" evidence="1">
    <location>
        <begin position="28"/>
        <end position="135"/>
    </location>
</feature>
<feature type="signal peptide" evidence="1">
    <location>
        <begin position="1"/>
        <end position="27"/>
    </location>
</feature>
<proteinExistence type="evidence at transcript level"/>
<reference evidence="2" key="1">
    <citation type="submission" date="2016-07" db="EMBL/GenBank/DDBJ databases">
        <authorList>
            <person name="Wan K."/>
            <person name="Booth B."/>
            <person name="Spirohn K."/>
            <person name="Hao T."/>
            <person name="Hu Y."/>
            <person name="Calderwood M."/>
            <person name="Hill D."/>
            <person name="Mohr S."/>
            <person name="Vidal M."/>
            <person name="Celniker S."/>
            <person name="Perrimon N."/>
        </authorList>
    </citation>
    <scope>NUCLEOTIDE SEQUENCE</scope>
</reference>
<dbReference type="SUPFAM" id="SSF100910">
    <property type="entry name" value="Chemosensory protein Csp2"/>
    <property type="match status" value="1"/>
</dbReference>
<dbReference type="Gene3D" id="1.10.2080.10">
    <property type="entry name" value="Insect odorant-binding protein A10/Ejaculatory bulb-specific protein 3"/>
    <property type="match status" value="1"/>
</dbReference>
<protein>
    <submittedName>
        <fullName evidence="2">Chemosensory protein 5</fullName>
    </submittedName>
</protein>
<dbReference type="InterPro" id="IPR036682">
    <property type="entry name" value="OS_D_A10/PebIII_sf"/>
</dbReference>
<evidence type="ECO:0000256" key="1">
    <source>
        <dbReference type="SAM" id="SignalP"/>
    </source>
</evidence>
<organism evidence="2">
    <name type="scientific">Dendrolimus punctatus</name>
    <name type="common">masson pine moth</name>
    <dbReference type="NCBI Taxonomy" id="238572"/>
    <lineage>
        <taxon>Eukaryota</taxon>
        <taxon>Metazoa</taxon>
        <taxon>Ecdysozoa</taxon>
        <taxon>Arthropoda</taxon>
        <taxon>Hexapoda</taxon>
        <taxon>Insecta</taxon>
        <taxon>Pterygota</taxon>
        <taxon>Neoptera</taxon>
        <taxon>Endopterygota</taxon>
        <taxon>Lepidoptera</taxon>
        <taxon>Glossata</taxon>
        <taxon>Ditrysia</taxon>
        <taxon>Bombycoidea</taxon>
        <taxon>Lasiocampidae</taxon>
        <taxon>Dendrolimus</taxon>
    </lineage>
</organism>
<name>A0A2K8GL03_9NEOP</name>
<gene>
    <name evidence="2" type="primary">CSP5</name>
</gene>